<feature type="region of interest" description="Disordered" evidence="2">
    <location>
        <begin position="1574"/>
        <end position="1609"/>
    </location>
</feature>
<feature type="compositionally biased region" description="Polar residues" evidence="2">
    <location>
        <begin position="1057"/>
        <end position="1077"/>
    </location>
</feature>
<evidence type="ECO:0000256" key="2">
    <source>
        <dbReference type="SAM" id="MobiDB-lite"/>
    </source>
</evidence>
<feature type="region of interest" description="Disordered" evidence="2">
    <location>
        <begin position="1009"/>
        <end position="1077"/>
    </location>
</feature>
<dbReference type="InterPro" id="IPR007527">
    <property type="entry name" value="Znf_SWIM"/>
</dbReference>
<gene>
    <name evidence="4" type="ORF">TSPGSL018_11570</name>
    <name evidence="5" type="ORF">TSPGSL018_19900</name>
</gene>
<name>A0A061RUJ7_9CHLO</name>
<keyword evidence="1" id="KW-0479">Metal-binding</keyword>
<proteinExistence type="predicted"/>
<evidence type="ECO:0000256" key="1">
    <source>
        <dbReference type="PROSITE-ProRule" id="PRU00325"/>
    </source>
</evidence>
<feature type="compositionally biased region" description="Low complexity" evidence="2">
    <location>
        <begin position="1010"/>
        <end position="1023"/>
    </location>
</feature>
<evidence type="ECO:0000259" key="3">
    <source>
        <dbReference type="PROSITE" id="PS50966"/>
    </source>
</evidence>
<feature type="compositionally biased region" description="Polar residues" evidence="2">
    <location>
        <begin position="73"/>
        <end position="82"/>
    </location>
</feature>
<reference evidence="5" key="1">
    <citation type="submission" date="2014-05" db="EMBL/GenBank/DDBJ databases">
        <title>The transcriptome of the halophilic microalga Tetraselmis sp. GSL018 isolated from the Great Salt Lake, Utah.</title>
        <authorList>
            <person name="Jinkerson R.E."/>
            <person name="D'Adamo S."/>
            <person name="Posewitz M.C."/>
        </authorList>
    </citation>
    <scope>NUCLEOTIDE SEQUENCE</scope>
    <source>
        <strain evidence="5">GSL018</strain>
    </source>
</reference>
<evidence type="ECO:0000313" key="5">
    <source>
        <dbReference type="EMBL" id="JAC76532.1"/>
    </source>
</evidence>
<dbReference type="EMBL" id="GBEZ01009036">
    <property type="protein sequence ID" value="JAC76532.1"/>
    <property type="molecule type" value="Transcribed_RNA"/>
</dbReference>
<feature type="compositionally biased region" description="Low complexity" evidence="2">
    <location>
        <begin position="257"/>
        <end position="267"/>
    </location>
</feature>
<accession>A0A061RUJ7</accession>
<feature type="compositionally biased region" description="Basic and acidic residues" evidence="2">
    <location>
        <begin position="57"/>
        <end position="67"/>
    </location>
</feature>
<feature type="region of interest" description="Disordered" evidence="2">
    <location>
        <begin position="257"/>
        <end position="404"/>
    </location>
</feature>
<feature type="domain" description="SWIM-type" evidence="3">
    <location>
        <begin position="537"/>
        <end position="578"/>
    </location>
</feature>
<evidence type="ECO:0000313" key="4">
    <source>
        <dbReference type="EMBL" id="JAC67272.1"/>
    </source>
</evidence>
<protein>
    <recommendedName>
        <fullName evidence="3">SWIM-type domain-containing protein</fullName>
    </recommendedName>
</protein>
<sequence>MPTARRSATEEEVDSGGDPNPLSGTGLDARNRPSERGTVFLLQEKSAHTLTSSRADNIGRCEDRQQKELLPVRNTSEPNTSQRVRKRRPTDSFLFAKAEQEGSGSTRHGQAVRTGVEGCERHVKSSTTRRPSRNVERLAVAGSGERSRKQQKLENRNSCVKWEVNAGCFPQQYQKDDLGRCGSTTPGCLPGVVDAAAAIPNPWFREEVQNAQDCRGHSTCYARRGLKQTTGLNYPPARSCSGSLAANSGSASISGAGSGSLSLSLAGRPGQVRRTGRDSSAQAGDSGVKGLRDKVSASRPASCGESGVEAAAAGGSVANGKRSNPAASATGPPPAPAGNTAPGGFCMEAQGSSMVPGKMPEKRAEPRRGRDSSVPLIEQSASGGMDDNCPSASSGSAERKSGAKDKDEHLVLLQRLRRLPKPALESLAVNLLFKRYAALHGEALSPESLDAVEQPAPFLSREAPSVIMRRLMQTASQRPAKLSEGLIQQYTVPSLWEQEHLQPLSVILCTDHFVAARMPDEPYSGSDIGSAMSWHLARVDLPDDTCSAPRAVACSCGREKDAPLLWCRHVAGLVAAASSTDSSSPSTGKLAMNCSALKQALANEDVNALAELLFALSVVSEARASGGISCVMWLATQVARLKKGSAADEDSTDVGEASSAVGDIMATCPAAASGGGEELGGSIEDILERSQQLPRLPAAKRDELMVAMGIPPGDEIGDTCEAGGGGGSQADASCCKLGDQEQPGRDWEPATEEMLQKVWDLVAFGDFVYAWELLRELTSAASYSECWKKLREGMRSGAASSVVGCSSRPAAVSQEQQGIAQREPLLAALCSVWEACTNPAQRVVFFAPLWDRGVPTGRAAANMAAAPGWTRGCFSLYPHVGLVSLVGAVVGLVPGVLTGIAAAEALQERCATESRERHLGLVLSLGEQWTPTAAEDFAGAACSTALAPRTEGLSVLMEDLRDLAGVLSAHAVWEQQVLTMGDNTRTAVPMTAKPPLLAGRWDNVAPKCASGSLGRNSGSGSSSRAVMGDGFRPDAPGAPVPEFGSGSSRFKRSLSSTATNAQDPGSQGAQDGSAPVSTNSTPSLLWISAAALARCMASYSPSERLKVLAMLVPPPNQHNTGWRGQAALITCLAASTAADANMFLMGMMAVHHLSNVFGGDGAAMLNQLKLGCATLLALAPDEGSAIAGCYFMEICVAIAAVSASRGLSVPATPPSSMIGCEVVVEHALTTLLALLEREGAPGGGPSGALAAIQSTSRLVRRTGLPQVGRTITMQLGRWVRALVAAAHLQRPGGRLPVCVTIKSLDLLWLVGTRSGSSGGSGMDALLAEAGPMIVTAVSRMLGCILGLLESAEEAPCLAAESTSSQRTERCWAWPESWQRGREGTSMDPLFLAHSASFARVAAWRLLAAIEYRQAFDGSASSPFASPAFERVLLAPQLGALLGVSQAGTRARLAACTLLRNMAVREYEGLCASLVSAPGIISALVDSADCSHRATGNMLREDAQSFAEAGAWEDDASRLDTLEVTALEALWYLFQGPPRDSPHRHGKGAQPGQVLWRRLARQRVFRRLQGIVQRSLSRPDASQPVVQQGNCPRTGNPAAAPRRAEDQSRGGALIQTTGDLNTSAACTSTAEANASGLGSGKGPSWQQNTAAAGAAAGANRRHSGGTADDPPSRDGTVLRSSVFEKMRWALELMELLARYKPGLLQELSITTLEQVDLCGVPAEAPAAARAARSSAANLLALCSQGMHPLLARQPAPGAEELNAT</sequence>
<dbReference type="GO" id="GO:0008270">
    <property type="term" value="F:zinc ion binding"/>
    <property type="evidence" value="ECO:0007669"/>
    <property type="project" value="UniProtKB-KW"/>
</dbReference>
<feature type="region of interest" description="Disordered" evidence="2">
    <location>
        <begin position="1631"/>
        <end position="1676"/>
    </location>
</feature>
<feature type="compositionally biased region" description="Low complexity" evidence="2">
    <location>
        <begin position="1043"/>
        <end position="1056"/>
    </location>
</feature>
<organism evidence="5">
    <name type="scientific">Tetraselmis sp. GSL018</name>
    <dbReference type="NCBI Taxonomy" id="582737"/>
    <lineage>
        <taxon>Eukaryota</taxon>
        <taxon>Viridiplantae</taxon>
        <taxon>Chlorophyta</taxon>
        <taxon>core chlorophytes</taxon>
        <taxon>Chlorodendrophyceae</taxon>
        <taxon>Chlorodendrales</taxon>
        <taxon>Chlorodendraceae</taxon>
        <taxon>Tetraselmis</taxon>
    </lineage>
</organism>
<feature type="region of interest" description="Disordered" evidence="2">
    <location>
        <begin position="1"/>
        <end position="134"/>
    </location>
</feature>
<feature type="compositionally biased region" description="Low complexity" evidence="2">
    <location>
        <begin position="304"/>
        <end position="330"/>
    </location>
</feature>
<keyword evidence="1" id="KW-0862">Zinc</keyword>
<feature type="compositionally biased region" description="Basic and acidic residues" evidence="2">
    <location>
        <begin position="359"/>
        <end position="371"/>
    </location>
</feature>
<keyword evidence="1" id="KW-0863">Zinc-finger</keyword>
<dbReference type="EMBL" id="GBEZ01019263">
    <property type="protein sequence ID" value="JAC67272.1"/>
    <property type="molecule type" value="Transcribed_RNA"/>
</dbReference>
<feature type="compositionally biased region" description="Polar residues" evidence="2">
    <location>
        <begin position="1583"/>
        <end position="1592"/>
    </location>
</feature>
<dbReference type="PROSITE" id="PS50966">
    <property type="entry name" value="ZF_SWIM"/>
    <property type="match status" value="1"/>
</dbReference>